<feature type="domain" description="ABC-2 type transporter transmembrane" evidence="6">
    <location>
        <begin position="62"/>
        <end position="252"/>
    </location>
</feature>
<sequence length="262" mass="27980">MSTLAPARPSLSARRTVGLARFNLLLMARNRTTLIYGFGMPLIPLLLLFAVPEATPEAGVGALTITVVMALIFPGYYNLLSMFVTRRDELVLKRLRTGEVRDSELVTSMALPGVAITVGVVLLAVPIAMSAGFDLPRNPLLLLVAVLVACVTFAALAIWTASWTKTAESAQLTSGPVMIIALAGSLTAGLPESVTRWTDLLPGAAISDLLMVSWFGREPETLERVGWFQGFAEAGPGLAVLVVWAVVALLLAGRSLRWEPRA</sequence>
<evidence type="ECO:0000256" key="5">
    <source>
        <dbReference type="SAM" id="Phobius"/>
    </source>
</evidence>
<evidence type="ECO:0000256" key="3">
    <source>
        <dbReference type="ARBA" id="ARBA00022989"/>
    </source>
</evidence>
<comment type="subcellular location">
    <subcellularLocation>
        <location evidence="1">Membrane</location>
        <topology evidence="1">Multi-pass membrane protein</topology>
    </subcellularLocation>
</comment>
<dbReference type="Pfam" id="PF12698">
    <property type="entry name" value="ABC2_membrane_3"/>
    <property type="match status" value="1"/>
</dbReference>
<evidence type="ECO:0000256" key="1">
    <source>
        <dbReference type="ARBA" id="ARBA00004141"/>
    </source>
</evidence>
<accession>A0ABR9RWP9</accession>
<keyword evidence="3 5" id="KW-1133">Transmembrane helix</keyword>
<evidence type="ECO:0000313" key="8">
    <source>
        <dbReference type="Proteomes" id="UP000756387"/>
    </source>
</evidence>
<keyword evidence="8" id="KW-1185">Reference proteome</keyword>
<feature type="transmembrane region" description="Helical" evidence="5">
    <location>
        <begin position="58"/>
        <end position="84"/>
    </location>
</feature>
<gene>
    <name evidence="7" type="ORF">IEQ44_13115</name>
</gene>
<keyword evidence="4 5" id="KW-0472">Membrane</keyword>
<dbReference type="PANTHER" id="PTHR43027">
    <property type="entry name" value="DOXORUBICIN RESISTANCE ABC TRANSPORTER PERMEASE PROTEIN DRRC-RELATED"/>
    <property type="match status" value="1"/>
</dbReference>
<feature type="transmembrane region" description="Helical" evidence="5">
    <location>
        <begin position="105"/>
        <end position="128"/>
    </location>
</feature>
<dbReference type="PANTHER" id="PTHR43027:SF2">
    <property type="entry name" value="TRANSPORT PERMEASE PROTEIN"/>
    <property type="match status" value="1"/>
</dbReference>
<dbReference type="InterPro" id="IPR013525">
    <property type="entry name" value="ABC2_TM"/>
</dbReference>
<evidence type="ECO:0000313" key="7">
    <source>
        <dbReference type="EMBL" id="MBE7325592.1"/>
    </source>
</evidence>
<organism evidence="7 8">
    <name type="scientific">Nocardioides malaquae</name>
    <dbReference type="NCBI Taxonomy" id="2773426"/>
    <lineage>
        <taxon>Bacteria</taxon>
        <taxon>Bacillati</taxon>
        <taxon>Actinomycetota</taxon>
        <taxon>Actinomycetes</taxon>
        <taxon>Propionibacteriales</taxon>
        <taxon>Nocardioidaceae</taxon>
        <taxon>Nocardioides</taxon>
    </lineage>
</organism>
<reference evidence="7 8" key="1">
    <citation type="submission" date="2020-10" db="EMBL/GenBank/DDBJ databases">
        <title>Nocardioides sp. isolated from sludge.</title>
        <authorList>
            <person name="Zhang X."/>
        </authorList>
    </citation>
    <scope>NUCLEOTIDE SEQUENCE [LARGE SCALE GENOMIC DNA]</scope>
    <source>
        <strain evidence="7 8">Y6</strain>
    </source>
</reference>
<feature type="transmembrane region" description="Helical" evidence="5">
    <location>
        <begin position="234"/>
        <end position="252"/>
    </location>
</feature>
<feature type="transmembrane region" description="Helical" evidence="5">
    <location>
        <begin position="172"/>
        <end position="190"/>
    </location>
</feature>
<feature type="transmembrane region" description="Helical" evidence="5">
    <location>
        <begin position="34"/>
        <end position="52"/>
    </location>
</feature>
<evidence type="ECO:0000259" key="6">
    <source>
        <dbReference type="Pfam" id="PF12698"/>
    </source>
</evidence>
<protein>
    <submittedName>
        <fullName evidence="7">ABC transporter permease</fullName>
    </submittedName>
</protein>
<dbReference type="EMBL" id="JADCSA010000013">
    <property type="protein sequence ID" value="MBE7325592.1"/>
    <property type="molecule type" value="Genomic_DNA"/>
</dbReference>
<evidence type="ECO:0000256" key="4">
    <source>
        <dbReference type="ARBA" id="ARBA00023136"/>
    </source>
</evidence>
<name>A0ABR9RWP9_9ACTN</name>
<dbReference type="InterPro" id="IPR052902">
    <property type="entry name" value="ABC-2_transporter"/>
</dbReference>
<dbReference type="RefSeq" id="WP_193638918.1">
    <property type="nucleotide sequence ID" value="NZ_JADCSA010000013.1"/>
</dbReference>
<feature type="transmembrane region" description="Helical" evidence="5">
    <location>
        <begin position="140"/>
        <end position="160"/>
    </location>
</feature>
<dbReference type="Proteomes" id="UP000756387">
    <property type="component" value="Unassembled WGS sequence"/>
</dbReference>
<evidence type="ECO:0000256" key="2">
    <source>
        <dbReference type="ARBA" id="ARBA00022692"/>
    </source>
</evidence>
<keyword evidence="2 5" id="KW-0812">Transmembrane</keyword>
<proteinExistence type="predicted"/>
<comment type="caution">
    <text evidence="7">The sequence shown here is derived from an EMBL/GenBank/DDBJ whole genome shotgun (WGS) entry which is preliminary data.</text>
</comment>